<dbReference type="Proteomes" id="UP000231408">
    <property type="component" value="Unassembled WGS sequence"/>
</dbReference>
<feature type="non-terminal residue" evidence="1">
    <location>
        <position position="1"/>
    </location>
</feature>
<dbReference type="EMBL" id="PCSE01000086">
    <property type="protein sequence ID" value="PIP34427.1"/>
    <property type="molecule type" value="Genomic_DNA"/>
</dbReference>
<evidence type="ECO:0000313" key="1">
    <source>
        <dbReference type="EMBL" id="PIP34427.1"/>
    </source>
</evidence>
<evidence type="ECO:0000313" key="2">
    <source>
        <dbReference type="Proteomes" id="UP000231408"/>
    </source>
</evidence>
<dbReference type="GO" id="GO:0008168">
    <property type="term" value="F:methyltransferase activity"/>
    <property type="evidence" value="ECO:0007669"/>
    <property type="project" value="InterPro"/>
</dbReference>
<dbReference type="SUPFAM" id="SSF75217">
    <property type="entry name" value="alpha/beta knot"/>
    <property type="match status" value="1"/>
</dbReference>
<dbReference type="InterPro" id="IPR003742">
    <property type="entry name" value="RlmH-like"/>
</dbReference>
<accession>A0A2G9ZMN1</accession>
<sequence>MTKMVLLEQIYRSVAIINGKNYHH</sequence>
<gene>
    <name evidence="1" type="ORF">COX21_03065</name>
</gene>
<dbReference type="InterPro" id="IPR029028">
    <property type="entry name" value="Alpha/beta_knot_MTases"/>
</dbReference>
<name>A0A2G9ZMN1_9BACT</name>
<organism evidence="1 2">
    <name type="scientific">Candidatus Falkowbacteria bacterium CG23_combo_of_CG06-09_8_20_14_all_41_10</name>
    <dbReference type="NCBI Taxonomy" id="1974571"/>
    <lineage>
        <taxon>Bacteria</taxon>
        <taxon>Candidatus Falkowiibacteriota</taxon>
    </lineage>
</organism>
<evidence type="ECO:0008006" key="3">
    <source>
        <dbReference type="Google" id="ProtNLM"/>
    </source>
</evidence>
<comment type="caution">
    <text evidence="1">The sequence shown here is derived from an EMBL/GenBank/DDBJ whole genome shotgun (WGS) entry which is preliminary data.</text>
</comment>
<dbReference type="AlphaFoldDB" id="A0A2G9ZMN1"/>
<reference evidence="1 2" key="1">
    <citation type="submission" date="2017-09" db="EMBL/GenBank/DDBJ databases">
        <title>Depth-based differentiation of microbial function through sediment-hosted aquifers and enrichment of novel symbionts in the deep terrestrial subsurface.</title>
        <authorList>
            <person name="Probst A.J."/>
            <person name="Ladd B."/>
            <person name="Jarett J.K."/>
            <person name="Geller-Mcgrath D.E."/>
            <person name="Sieber C.M."/>
            <person name="Emerson J.B."/>
            <person name="Anantharaman K."/>
            <person name="Thomas B.C."/>
            <person name="Malmstrom R."/>
            <person name="Stieglmeier M."/>
            <person name="Klingl A."/>
            <person name="Woyke T."/>
            <person name="Ryan C.M."/>
            <person name="Banfield J.F."/>
        </authorList>
    </citation>
    <scope>NUCLEOTIDE SEQUENCE [LARGE SCALE GENOMIC DNA]</scope>
    <source>
        <strain evidence="1">CG23_combo_of_CG06-09_8_20_14_all_41_10</strain>
    </source>
</reference>
<dbReference type="Pfam" id="PF02590">
    <property type="entry name" value="SPOUT_MTase"/>
    <property type="match status" value="1"/>
</dbReference>
<dbReference type="GO" id="GO:0006364">
    <property type="term" value="P:rRNA processing"/>
    <property type="evidence" value="ECO:0007669"/>
    <property type="project" value="InterPro"/>
</dbReference>
<dbReference type="InterPro" id="IPR029026">
    <property type="entry name" value="tRNA_m1G_MTases_N"/>
</dbReference>
<proteinExistence type="predicted"/>
<dbReference type="Gene3D" id="3.40.1280.10">
    <property type="match status" value="1"/>
</dbReference>
<protein>
    <recommendedName>
        <fullName evidence="3">23S rRNA (Pseudouridine(1915)-N(3))-methyltransferase RlmH</fullName>
    </recommendedName>
</protein>